<name>A0A7S4CXH2_9EUGL</name>
<feature type="compositionally biased region" description="Basic and acidic residues" evidence="1">
    <location>
        <begin position="973"/>
        <end position="984"/>
    </location>
</feature>
<keyword evidence="2" id="KW-0472">Membrane</keyword>
<evidence type="ECO:0000313" key="3">
    <source>
        <dbReference type="EMBL" id="CAE0809420.1"/>
    </source>
</evidence>
<organism evidence="3">
    <name type="scientific">Eutreptiella gymnastica</name>
    <dbReference type="NCBI Taxonomy" id="73025"/>
    <lineage>
        <taxon>Eukaryota</taxon>
        <taxon>Discoba</taxon>
        <taxon>Euglenozoa</taxon>
        <taxon>Euglenida</taxon>
        <taxon>Spirocuta</taxon>
        <taxon>Euglenophyceae</taxon>
        <taxon>Eutreptiales</taxon>
        <taxon>Eutreptiaceae</taxon>
        <taxon>Eutreptiella</taxon>
    </lineage>
</organism>
<keyword evidence="2" id="KW-0812">Transmembrane</keyword>
<feature type="region of interest" description="Disordered" evidence="1">
    <location>
        <begin position="455"/>
        <end position="483"/>
    </location>
</feature>
<feature type="region of interest" description="Disordered" evidence="1">
    <location>
        <begin position="524"/>
        <end position="560"/>
    </location>
</feature>
<feature type="region of interest" description="Disordered" evidence="1">
    <location>
        <begin position="398"/>
        <end position="422"/>
    </location>
</feature>
<evidence type="ECO:0000256" key="2">
    <source>
        <dbReference type="SAM" id="Phobius"/>
    </source>
</evidence>
<feature type="compositionally biased region" description="Polar residues" evidence="1">
    <location>
        <begin position="610"/>
        <end position="619"/>
    </location>
</feature>
<feature type="compositionally biased region" description="Polar residues" evidence="1">
    <location>
        <begin position="543"/>
        <end position="556"/>
    </location>
</feature>
<dbReference type="EMBL" id="HBJA01058104">
    <property type="protein sequence ID" value="CAE0809420.1"/>
    <property type="molecule type" value="Transcribed_RNA"/>
</dbReference>
<gene>
    <name evidence="3" type="ORF">EGYM00163_LOCUS20552</name>
</gene>
<proteinExistence type="predicted"/>
<feature type="region of interest" description="Disordered" evidence="1">
    <location>
        <begin position="920"/>
        <end position="984"/>
    </location>
</feature>
<protein>
    <submittedName>
        <fullName evidence="3">Uncharacterized protein</fullName>
    </submittedName>
</protein>
<accession>A0A7S4CXH2</accession>
<dbReference type="AlphaFoldDB" id="A0A7S4CXH2"/>
<feature type="region of interest" description="Disordered" evidence="1">
    <location>
        <begin position="575"/>
        <end position="648"/>
    </location>
</feature>
<reference evidence="3" key="1">
    <citation type="submission" date="2021-01" db="EMBL/GenBank/DDBJ databases">
        <authorList>
            <person name="Corre E."/>
            <person name="Pelletier E."/>
            <person name="Niang G."/>
            <person name="Scheremetjew M."/>
            <person name="Finn R."/>
            <person name="Kale V."/>
            <person name="Holt S."/>
            <person name="Cochrane G."/>
            <person name="Meng A."/>
            <person name="Brown T."/>
            <person name="Cohen L."/>
        </authorList>
    </citation>
    <scope>NUCLEOTIDE SEQUENCE</scope>
    <source>
        <strain evidence="3">CCMP1594</strain>
    </source>
</reference>
<feature type="transmembrane region" description="Helical" evidence="2">
    <location>
        <begin position="59"/>
        <end position="79"/>
    </location>
</feature>
<sequence length="984" mass="108390">MAGSYIRNAEVERKMALGLYYLCQTKAFRSDPDCEDFQDLYLADFGFRAPDTDRFDGGALFMVLTLGGFCTFIVYHVVLDRIAKARSRRKSNGACRYKSGKLPGDRRQALWISCLATTLSFLNSWKCKAEKVYVGFLECVLSQREATREKTPVDPRLALLESEYALRATISVQAKIEGELTAVLQEEVGSRSACEKACLVEFRQRVAATMASQHRAVGTAGLRSHQSFLTLLLAEVEERLEMCESFSSQVEQAWGLLLSFPGQQADLVGLQSKWRCTILEKEARARIRLWTSWATVRRQGIVHEGDAVFAVFSLLHTETVQRANLAWQQSQAQTLQVSALFLSCHQEVHQRFHTNMSLITRTAAAERNARVSLCAIWASAWQDLAAAHHKAWRQIRRTAARDRPARSLPTPGRAKDSRFPSIMTPTLFPSPAPLTIHVTAAAACIKAAWVPAADGHCSSPTPHHKAAVGNSATGETRVGTGAASASSVQDDVIVTKFNLAAGHRAPCAPAVCNPRPGLLQQLHTAHSGRKVPHDQPKSPPSPVQTCESEGDGNSSDVCWGDAPLDEPFWLDSLEPVKLKNKRKQPRGFQGRSPQTRHRAPSLDSVDCTPSAWNGTHQNPASPPQPQISYVNNPYHYVPSPHSNGHSPEEAWAAHSPYSGGHIKVAATEKCYGYMYADGLDTETVVDGQYGYSYAGSLHKEAALDELYGYVSSYASGPNKEEVADSHCQFVAPYGPNKGEAADGCYGYPTPYCVDKEAAASGVPYVETPDRGETDEMCYGYLPQYSQDDEASEQGCQYAPQYMGNPHKQEPADGCYGYAAPYPHKEASEIAAKGCYGYADWEVEHHHKEAAPEGCYGFKAEVGPQLSHDPYDHGWCKSYSTDPHPPPPYPFELSNKDYQLFEYSKSLRSLDIRADACSQVEIPRVPPSPNGYRTRSCGPSGPSGPRRARGQGSAWHARSRDMHQGPTVFMRGGHRPDWDCGHQRA</sequence>
<keyword evidence="2" id="KW-1133">Transmembrane helix</keyword>
<evidence type="ECO:0000256" key="1">
    <source>
        <dbReference type="SAM" id="MobiDB-lite"/>
    </source>
</evidence>